<evidence type="ECO:0000256" key="6">
    <source>
        <dbReference type="SAM" id="Phobius"/>
    </source>
</evidence>
<protein>
    <submittedName>
        <fullName evidence="8">Serine/threonine protein kinase</fullName>
    </submittedName>
</protein>
<feature type="transmembrane region" description="Helical" evidence="6">
    <location>
        <begin position="432"/>
        <end position="452"/>
    </location>
</feature>
<evidence type="ECO:0000259" key="7">
    <source>
        <dbReference type="PROSITE" id="PS50011"/>
    </source>
</evidence>
<keyword evidence="6" id="KW-0472">Membrane</keyword>
<dbReference type="Gene3D" id="1.10.510.10">
    <property type="entry name" value="Transferase(Phosphotransferase) domain 1"/>
    <property type="match status" value="1"/>
</dbReference>
<feature type="transmembrane region" description="Helical" evidence="6">
    <location>
        <begin position="301"/>
        <end position="321"/>
    </location>
</feature>
<dbReference type="InterPro" id="IPR011009">
    <property type="entry name" value="Kinase-like_dom_sf"/>
</dbReference>
<dbReference type="GO" id="GO:0004674">
    <property type="term" value="F:protein serine/threonine kinase activity"/>
    <property type="evidence" value="ECO:0007669"/>
    <property type="project" value="UniProtKB-KW"/>
</dbReference>
<dbReference type="InterPro" id="IPR008271">
    <property type="entry name" value="Ser/Thr_kinase_AS"/>
</dbReference>
<dbReference type="KEGG" id="uam:UABAM_04986"/>
<organism evidence="8 9">
    <name type="scientific">Uabimicrobium amorphum</name>
    <dbReference type="NCBI Taxonomy" id="2596890"/>
    <lineage>
        <taxon>Bacteria</taxon>
        <taxon>Pseudomonadati</taxon>
        <taxon>Planctomycetota</taxon>
        <taxon>Candidatus Uabimicrobiia</taxon>
        <taxon>Candidatus Uabimicrobiales</taxon>
        <taxon>Candidatus Uabimicrobiaceae</taxon>
        <taxon>Candidatus Uabimicrobium</taxon>
    </lineage>
</organism>
<dbReference type="CDD" id="cd14014">
    <property type="entry name" value="STKc_PknB_like"/>
    <property type="match status" value="1"/>
</dbReference>
<keyword evidence="6" id="KW-0812">Transmembrane</keyword>
<dbReference type="RefSeq" id="WP_151970648.1">
    <property type="nucleotide sequence ID" value="NZ_AP019860.1"/>
</dbReference>
<feature type="region of interest" description="Disordered" evidence="5">
    <location>
        <begin position="618"/>
        <end position="638"/>
    </location>
</feature>
<evidence type="ECO:0000256" key="5">
    <source>
        <dbReference type="SAM" id="MobiDB-lite"/>
    </source>
</evidence>
<dbReference type="OrthoDB" id="279610at2"/>
<evidence type="ECO:0000256" key="2">
    <source>
        <dbReference type="ARBA" id="ARBA00022741"/>
    </source>
</evidence>
<evidence type="ECO:0000256" key="1">
    <source>
        <dbReference type="ARBA" id="ARBA00022679"/>
    </source>
</evidence>
<dbReference type="PANTHER" id="PTHR43289:SF6">
    <property type="entry name" value="SERINE_THREONINE-PROTEIN KINASE NEKL-3"/>
    <property type="match status" value="1"/>
</dbReference>
<sequence>MDQNEDGDILLAMKLVKGVSWKDLLYPQTVEHKEKAREYNLQKHLEILINVCNAINYAHSKGIVHCDLKPDNIMIRDFGEVLVMDWGIAVDVRKNPDERRTFHKDDITTPMGTPCYMAPELAEGRGKDISFATDVYLLGGILYEIIHHIPPHIGKSLWVVLLAAKESKPVPFKENIPLQLRQICHKAMCKKSQDRYRRVTHFQKALEEYLQHRESISLSNKATELYNNAVKYAATQHKKPSTWQKIKRIVFDIPGKAYFPYWWFYSKKTGKILFVAYFCIMSTILFYCLKKLSTTSSMLMLTVPLNSMMLSNVVFLIWQIYRWLLTKSNLDLFISPKFSASYLYTNFIEAITLYQRAIDLWRGNQSAQKNKLRAHAKIAELALDFKDTRLAQTHIEKLKITKSTNVQDLCEKAEKVIIEEKSDLFMLNIAKFFFALATYALLLQVLSLPFYLSSIERFEAAKEENIIYILRSYSTSQALFKSHNVCDQNLNGLGEYGFLSELDGSSLVRGQDFSVKTPFIEKLKFKNELPTKNGYYFYCYLPGRTEAIGENDKKLRQDNLPILLQEQHFVIYAWPIQENRRAFVINEKGIVFQCTNHNYIGLNIPKANSAFDIDSQESGNLQGDLGGNTVDGNEWTEL</sequence>
<dbReference type="SUPFAM" id="SSF56112">
    <property type="entry name" value="Protein kinase-like (PK-like)"/>
    <property type="match status" value="1"/>
</dbReference>
<dbReference type="Proteomes" id="UP000326354">
    <property type="component" value="Chromosome"/>
</dbReference>
<dbReference type="PROSITE" id="PS50011">
    <property type="entry name" value="PROTEIN_KINASE_DOM"/>
    <property type="match status" value="1"/>
</dbReference>
<dbReference type="PROSITE" id="PS00108">
    <property type="entry name" value="PROTEIN_KINASE_ST"/>
    <property type="match status" value="1"/>
</dbReference>
<evidence type="ECO:0000256" key="4">
    <source>
        <dbReference type="ARBA" id="ARBA00022840"/>
    </source>
</evidence>
<dbReference type="GO" id="GO:0005524">
    <property type="term" value="F:ATP binding"/>
    <property type="evidence" value="ECO:0007669"/>
    <property type="project" value="UniProtKB-KW"/>
</dbReference>
<keyword evidence="9" id="KW-1185">Reference proteome</keyword>
<reference evidence="8 9" key="1">
    <citation type="submission" date="2019-08" db="EMBL/GenBank/DDBJ databases">
        <title>Complete genome sequence of Candidatus Uab amorphum.</title>
        <authorList>
            <person name="Shiratori T."/>
            <person name="Suzuki S."/>
            <person name="Kakizawa Y."/>
            <person name="Ishida K."/>
        </authorList>
    </citation>
    <scope>NUCLEOTIDE SEQUENCE [LARGE SCALE GENOMIC DNA]</scope>
    <source>
        <strain evidence="8 9">SRT547</strain>
    </source>
</reference>
<gene>
    <name evidence="8" type="ORF">UABAM_04986</name>
</gene>
<dbReference type="EMBL" id="AP019860">
    <property type="protein sequence ID" value="BBM86600.1"/>
    <property type="molecule type" value="Genomic_DNA"/>
</dbReference>
<dbReference type="SMART" id="SM00220">
    <property type="entry name" value="S_TKc"/>
    <property type="match status" value="1"/>
</dbReference>
<evidence type="ECO:0000313" key="9">
    <source>
        <dbReference type="Proteomes" id="UP000326354"/>
    </source>
</evidence>
<dbReference type="Pfam" id="PF00069">
    <property type="entry name" value="Pkinase"/>
    <property type="match status" value="1"/>
</dbReference>
<keyword evidence="4" id="KW-0067">ATP-binding</keyword>
<dbReference type="PANTHER" id="PTHR43289">
    <property type="entry name" value="MITOGEN-ACTIVATED PROTEIN KINASE KINASE KINASE 20-RELATED"/>
    <property type="match status" value="1"/>
</dbReference>
<keyword evidence="3 8" id="KW-0418">Kinase</keyword>
<feature type="transmembrane region" description="Helical" evidence="6">
    <location>
        <begin position="272"/>
        <end position="289"/>
    </location>
</feature>
<evidence type="ECO:0000313" key="8">
    <source>
        <dbReference type="EMBL" id="BBM86600.1"/>
    </source>
</evidence>
<dbReference type="AlphaFoldDB" id="A0A5S9IT08"/>
<keyword evidence="2" id="KW-0547">Nucleotide-binding</keyword>
<evidence type="ECO:0000256" key="3">
    <source>
        <dbReference type="ARBA" id="ARBA00022777"/>
    </source>
</evidence>
<keyword evidence="1" id="KW-0808">Transferase</keyword>
<dbReference type="InterPro" id="IPR000719">
    <property type="entry name" value="Prot_kinase_dom"/>
</dbReference>
<feature type="domain" description="Protein kinase" evidence="7">
    <location>
        <begin position="1"/>
        <end position="210"/>
    </location>
</feature>
<keyword evidence="6" id="KW-1133">Transmembrane helix</keyword>
<accession>A0A5S9IT08</accession>
<keyword evidence="8" id="KW-0723">Serine/threonine-protein kinase</keyword>
<name>A0A5S9IT08_UABAM</name>
<proteinExistence type="predicted"/>